<protein>
    <recommendedName>
        <fullName evidence="6">Poly A polymerase head domain-containing protein</fullName>
    </recommendedName>
</protein>
<dbReference type="InterPro" id="IPR002646">
    <property type="entry name" value="PolA_pol_head_dom"/>
</dbReference>
<dbReference type="SUPFAM" id="SSF81891">
    <property type="entry name" value="Poly A polymerase C-terminal region-like"/>
    <property type="match status" value="1"/>
</dbReference>
<evidence type="ECO:0000256" key="5">
    <source>
        <dbReference type="SAM" id="MobiDB-lite"/>
    </source>
</evidence>
<dbReference type="Gene3D" id="1.10.3090.10">
    <property type="entry name" value="cca-adding enzyme, domain 2"/>
    <property type="match status" value="1"/>
</dbReference>
<dbReference type="GO" id="GO:0005739">
    <property type="term" value="C:mitochondrion"/>
    <property type="evidence" value="ECO:0007669"/>
    <property type="project" value="UniProtKB-ARBA"/>
</dbReference>
<dbReference type="SUPFAM" id="SSF81301">
    <property type="entry name" value="Nucleotidyltransferase"/>
    <property type="match status" value="1"/>
</dbReference>
<proteinExistence type="inferred from homology"/>
<accession>A0A830HUK7</accession>
<comment type="caution">
    <text evidence="7">The sequence shown here is derived from an EMBL/GenBank/DDBJ whole genome shotgun (WGS) entry which is preliminary data.</text>
</comment>
<evidence type="ECO:0000313" key="8">
    <source>
        <dbReference type="Proteomes" id="UP000660262"/>
    </source>
</evidence>
<dbReference type="PANTHER" id="PTHR13734:SF5">
    <property type="entry name" value="CCA TRNA NUCLEOTIDYLTRANSFERASE, MITOCHONDRIAL"/>
    <property type="match status" value="1"/>
</dbReference>
<dbReference type="OrthoDB" id="445712at2759"/>
<dbReference type="GO" id="GO:0052927">
    <property type="term" value="F:CC tRNA cytidylyltransferase activity"/>
    <property type="evidence" value="ECO:0007669"/>
    <property type="project" value="TreeGrafter"/>
</dbReference>
<dbReference type="GO" id="GO:0052929">
    <property type="term" value="F:ATP:3'-cytidine-cytidine-tRNA adenylyltransferase activity"/>
    <property type="evidence" value="ECO:0007669"/>
    <property type="project" value="TreeGrafter"/>
</dbReference>
<feature type="region of interest" description="Disordered" evidence="5">
    <location>
        <begin position="1"/>
        <end position="28"/>
    </location>
</feature>
<keyword evidence="3 4" id="KW-0694">RNA-binding</keyword>
<dbReference type="Pfam" id="PF01743">
    <property type="entry name" value="PolyA_pol"/>
    <property type="match status" value="1"/>
</dbReference>
<dbReference type="CDD" id="cd05398">
    <property type="entry name" value="NT_ClassII-CCAase"/>
    <property type="match status" value="1"/>
</dbReference>
<comment type="similarity">
    <text evidence="1 4">Belongs to the tRNA nucleotidyltransferase/poly(A) polymerase family.</text>
</comment>
<gene>
    <name evidence="7" type="ORF">PPROV_000961400</name>
</gene>
<dbReference type="GO" id="GO:0003723">
    <property type="term" value="F:RNA binding"/>
    <property type="evidence" value="ECO:0007669"/>
    <property type="project" value="UniProtKB-KW"/>
</dbReference>
<dbReference type="PANTHER" id="PTHR13734">
    <property type="entry name" value="TRNA-NUCLEOTIDYLTRANSFERASE"/>
    <property type="match status" value="1"/>
</dbReference>
<evidence type="ECO:0000259" key="6">
    <source>
        <dbReference type="Pfam" id="PF01743"/>
    </source>
</evidence>
<evidence type="ECO:0000256" key="1">
    <source>
        <dbReference type="ARBA" id="ARBA00007265"/>
    </source>
</evidence>
<keyword evidence="8" id="KW-1185">Reference proteome</keyword>
<dbReference type="GO" id="GO:0001680">
    <property type="term" value="P:tRNA 3'-terminal CCA addition"/>
    <property type="evidence" value="ECO:0007669"/>
    <property type="project" value="TreeGrafter"/>
</dbReference>
<dbReference type="AlphaFoldDB" id="A0A830HUK7"/>
<dbReference type="EMBL" id="BNJQ01000031">
    <property type="protein sequence ID" value="GHP10884.1"/>
    <property type="molecule type" value="Genomic_DNA"/>
</dbReference>
<dbReference type="Gene3D" id="3.30.460.10">
    <property type="entry name" value="Beta Polymerase, domain 2"/>
    <property type="match status" value="1"/>
</dbReference>
<feature type="domain" description="Poly A polymerase head" evidence="6">
    <location>
        <begin position="58"/>
        <end position="195"/>
    </location>
</feature>
<reference evidence="7" key="1">
    <citation type="submission" date="2020-10" db="EMBL/GenBank/DDBJ databases">
        <title>Unveiling of a novel bifunctional photoreceptor, Dualchrome1, isolated from a cosmopolitan green alga.</title>
        <authorList>
            <person name="Suzuki S."/>
            <person name="Kawachi M."/>
        </authorList>
    </citation>
    <scope>NUCLEOTIDE SEQUENCE</scope>
    <source>
        <strain evidence="7">NIES 2893</strain>
    </source>
</reference>
<dbReference type="FunFam" id="3.30.460.10:FF:000019">
    <property type="entry name" value="tRNA nucleotidyltransferase cca2"/>
    <property type="match status" value="1"/>
</dbReference>
<evidence type="ECO:0000256" key="2">
    <source>
        <dbReference type="ARBA" id="ARBA00022679"/>
    </source>
</evidence>
<evidence type="ECO:0000256" key="3">
    <source>
        <dbReference type="ARBA" id="ARBA00022884"/>
    </source>
</evidence>
<name>A0A830HUK7_9CHLO</name>
<sequence>MVVASAASQSQSQSHQHARNASSTSSISASIELTEDESKLFKTLLEVCRARELKTTLRAAGGWVRDKLLGKSSKDIDVALDDMLGREFAQHINEHLQASGKDSHRFAVIASNPDQSKHLETATIRVEGIDIDLVNLRAEDYADNSRIPTMKFGTPTEDAMRRDLTINALFYNLQTGLVEDFTGNGLSDLQAGYVRTPLAPRDTLLDDPLRALRAVRFAARYGFTIDPPLLESMADADVQKALETKVSRERWGVEVDGMLKGGAPVFTRAVAAMVDSTLFPVVFHAPCIPAESGGVYAACAQAHLKLATTIMQEEWASGFAGSIDRMRIVMLASSLAPLRHCIVSEHLDGSRKKARPQPASRFVVATTLKLRSKDADAVALVQGSAMRLRSHFDASTVFRAASDDEDARSCVPEEVRESLGWIVKDLRDDWRGCVLVASTFASLVGKQEEEEDAVDFSEPRDADVASEEARLVIRAIERLGLDSCWEWRPMLDGPKMMEVLGMEKPGKELGLAMRRAAGWQYRFPDGTEEELVKWIKADQGQQQQQQQ</sequence>
<dbReference type="Proteomes" id="UP000660262">
    <property type="component" value="Unassembled WGS sequence"/>
</dbReference>
<keyword evidence="2 4" id="KW-0808">Transferase</keyword>
<dbReference type="InterPro" id="IPR043519">
    <property type="entry name" value="NT_sf"/>
</dbReference>
<evidence type="ECO:0000256" key="4">
    <source>
        <dbReference type="RuleBase" id="RU003953"/>
    </source>
</evidence>
<organism evidence="7 8">
    <name type="scientific">Pycnococcus provasolii</name>
    <dbReference type="NCBI Taxonomy" id="41880"/>
    <lineage>
        <taxon>Eukaryota</taxon>
        <taxon>Viridiplantae</taxon>
        <taxon>Chlorophyta</taxon>
        <taxon>Pseudoscourfieldiophyceae</taxon>
        <taxon>Pseudoscourfieldiales</taxon>
        <taxon>Pycnococcaceae</taxon>
        <taxon>Pycnococcus</taxon>
    </lineage>
</organism>
<evidence type="ECO:0000313" key="7">
    <source>
        <dbReference type="EMBL" id="GHP10884.1"/>
    </source>
</evidence>